<name>A0A1G7Y3W9_9BACT</name>
<dbReference type="RefSeq" id="WP_090157047.1">
    <property type="nucleotide sequence ID" value="NZ_FNAN01000025.1"/>
</dbReference>
<evidence type="ECO:0000313" key="1">
    <source>
        <dbReference type="EMBL" id="SDG91114.1"/>
    </source>
</evidence>
<sequence>MHSLDYLRDEIRTYFPESKELQLSSAFDGQRRFNFYFEIAPEQRHLLYLNWDGDIEGFTLKCLEFPDADLLKELTGAYTEKGSKMFNIGQPVAALSFVYQGKDNLRVRNYQGRTHIDAHEISARNLMYAVNPFE</sequence>
<dbReference type="STRING" id="659014.SAMN04487996_12544"/>
<dbReference type="OrthoDB" id="953864at2"/>
<protein>
    <submittedName>
        <fullName evidence="1">Uncharacterized protein</fullName>
    </submittedName>
</protein>
<dbReference type="EMBL" id="FNAN01000025">
    <property type="protein sequence ID" value="SDG91114.1"/>
    <property type="molecule type" value="Genomic_DNA"/>
</dbReference>
<gene>
    <name evidence="1" type="ORF">SAMN04487996_12544</name>
</gene>
<proteinExistence type="predicted"/>
<keyword evidence="2" id="KW-1185">Reference proteome</keyword>
<dbReference type="Proteomes" id="UP000198748">
    <property type="component" value="Unassembled WGS sequence"/>
</dbReference>
<evidence type="ECO:0000313" key="2">
    <source>
        <dbReference type="Proteomes" id="UP000198748"/>
    </source>
</evidence>
<organism evidence="1 2">
    <name type="scientific">Dyadobacter soli</name>
    <dbReference type="NCBI Taxonomy" id="659014"/>
    <lineage>
        <taxon>Bacteria</taxon>
        <taxon>Pseudomonadati</taxon>
        <taxon>Bacteroidota</taxon>
        <taxon>Cytophagia</taxon>
        <taxon>Cytophagales</taxon>
        <taxon>Spirosomataceae</taxon>
        <taxon>Dyadobacter</taxon>
    </lineage>
</organism>
<reference evidence="2" key="1">
    <citation type="submission" date="2016-10" db="EMBL/GenBank/DDBJ databases">
        <authorList>
            <person name="Varghese N."/>
            <person name="Submissions S."/>
        </authorList>
    </citation>
    <scope>NUCLEOTIDE SEQUENCE [LARGE SCALE GENOMIC DNA]</scope>
    <source>
        <strain evidence="2">DSM 25329</strain>
    </source>
</reference>
<dbReference type="AlphaFoldDB" id="A0A1G7Y3W9"/>
<accession>A0A1G7Y3W9</accession>